<dbReference type="PROSITE" id="PS51379">
    <property type="entry name" value="4FE4S_FER_2"/>
    <property type="match status" value="2"/>
</dbReference>
<dbReference type="PROSITE" id="PS00198">
    <property type="entry name" value="4FE4S_FER_1"/>
    <property type="match status" value="2"/>
</dbReference>
<dbReference type="Proteomes" id="UP000253034">
    <property type="component" value="Unassembled WGS sequence"/>
</dbReference>
<dbReference type="GO" id="GO:0051539">
    <property type="term" value="F:4 iron, 4 sulfur cluster binding"/>
    <property type="evidence" value="ECO:0007669"/>
    <property type="project" value="UniProtKB-KW"/>
</dbReference>
<evidence type="ECO:0000313" key="9">
    <source>
        <dbReference type="EMBL" id="RCX16549.1"/>
    </source>
</evidence>
<dbReference type="OrthoDB" id="9803397at2"/>
<keyword evidence="4" id="KW-0004">4Fe-4S</keyword>
<evidence type="ECO:0000256" key="3">
    <source>
        <dbReference type="ARBA" id="ARBA00013529"/>
    </source>
</evidence>
<evidence type="ECO:0000256" key="7">
    <source>
        <dbReference type="ARBA" id="ARBA00023014"/>
    </source>
</evidence>
<evidence type="ECO:0000256" key="4">
    <source>
        <dbReference type="ARBA" id="ARBA00022485"/>
    </source>
</evidence>
<comment type="cofactor">
    <cofactor evidence="1">
        <name>[4Fe-4S] cluster</name>
        <dbReference type="ChEBI" id="CHEBI:49883"/>
    </cofactor>
</comment>
<dbReference type="InterPro" id="IPR017896">
    <property type="entry name" value="4Fe4S_Fe-S-bd"/>
</dbReference>
<evidence type="ECO:0000256" key="2">
    <source>
        <dbReference type="ARBA" id="ARBA00003532"/>
    </source>
</evidence>
<dbReference type="RefSeq" id="WP_114297713.1">
    <property type="nucleotide sequence ID" value="NZ_QPJT01000010.1"/>
</dbReference>
<gene>
    <name evidence="9" type="ORF">DFR58_11042</name>
</gene>
<protein>
    <recommendedName>
        <fullName evidence="3">Ferredoxin</fullName>
    </recommendedName>
</protein>
<name>A0A369B4U0_9FIRM</name>
<dbReference type="InterPro" id="IPR017900">
    <property type="entry name" value="4Fe4S_Fe_S_CS"/>
</dbReference>
<dbReference type="EMBL" id="QPJT01000010">
    <property type="protein sequence ID" value="RCX16549.1"/>
    <property type="molecule type" value="Genomic_DNA"/>
</dbReference>
<sequence length="56" mass="6239">MARVIDDDCINCGICVKFCPVGAISEGEKHMEIDREKCFDCYACEIECPKNAAYMG</sequence>
<evidence type="ECO:0000313" key="10">
    <source>
        <dbReference type="Proteomes" id="UP000253034"/>
    </source>
</evidence>
<evidence type="ECO:0000259" key="8">
    <source>
        <dbReference type="PROSITE" id="PS51379"/>
    </source>
</evidence>
<keyword evidence="6" id="KW-0408">Iron</keyword>
<keyword evidence="10" id="KW-1185">Reference proteome</keyword>
<dbReference type="AlphaFoldDB" id="A0A369B4U0"/>
<dbReference type="InterPro" id="IPR050157">
    <property type="entry name" value="PSI_iron-sulfur_center"/>
</dbReference>
<keyword evidence="5" id="KW-0479">Metal-binding</keyword>
<dbReference type="PANTHER" id="PTHR24960">
    <property type="entry name" value="PHOTOSYSTEM I IRON-SULFUR CENTER-RELATED"/>
    <property type="match status" value="1"/>
</dbReference>
<dbReference type="Pfam" id="PF12838">
    <property type="entry name" value="Fer4_7"/>
    <property type="match status" value="1"/>
</dbReference>
<organism evidence="9 10">
    <name type="scientific">Anaerobacterium chartisolvens</name>
    <dbReference type="NCBI Taxonomy" id="1297424"/>
    <lineage>
        <taxon>Bacteria</taxon>
        <taxon>Bacillati</taxon>
        <taxon>Bacillota</taxon>
        <taxon>Clostridia</taxon>
        <taxon>Eubacteriales</taxon>
        <taxon>Oscillospiraceae</taxon>
        <taxon>Anaerobacterium</taxon>
    </lineage>
</organism>
<comment type="caution">
    <text evidence="9">The sequence shown here is derived from an EMBL/GenBank/DDBJ whole genome shotgun (WGS) entry which is preliminary data.</text>
</comment>
<reference evidence="9 10" key="1">
    <citation type="submission" date="2018-07" db="EMBL/GenBank/DDBJ databases">
        <title>Genomic Encyclopedia of Type Strains, Phase IV (KMG-IV): sequencing the most valuable type-strain genomes for metagenomic binning, comparative biology and taxonomic classification.</title>
        <authorList>
            <person name="Goeker M."/>
        </authorList>
    </citation>
    <scope>NUCLEOTIDE SEQUENCE [LARGE SCALE GENOMIC DNA]</scope>
    <source>
        <strain evidence="9 10">DSM 27016</strain>
    </source>
</reference>
<dbReference type="GO" id="GO:0046872">
    <property type="term" value="F:metal ion binding"/>
    <property type="evidence" value="ECO:0007669"/>
    <property type="project" value="UniProtKB-KW"/>
</dbReference>
<evidence type="ECO:0000256" key="5">
    <source>
        <dbReference type="ARBA" id="ARBA00022723"/>
    </source>
</evidence>
<evidence type="ECO:0000256" key="6">
    <source>
        <dbReference type="ARBA" id="ARBA00023004"/>
    </source>
</evidence>
<comment type="function">
    <text evidence="2">Ferredoxins are iron-sulfur proteins that transfer electrons in a wide variety of metabolic reactions.</text>
</comment>
<keyword evidence="7" id="KW-0411">Iron-sulfur</keyword>
<dbReference type="Gene3D" id="3.30.70.20">
    <property type="match status" value="1"/>
</dbReference>
<feature type="domain" description="4Fe-4S ferredoxin-type" evidence="8">
    <location>
        <begin position="30"/>
        <end position="56"/>
    </location>
</feature>
<feature type="domain" description="4Fe-4S ferredoxin-type" evidence="8">
    <location>
        <begin position="1"/>
        <end position="29"/>
    </location>
</feature>
<proteinExistence type="predicted"/>
<dbReference type="PANTHER" id="PTHR24960:SF79">
    <property type="entry name" value="PHOTOSYSTEM I IRON-SULFUR CENTER"/>
    <property type="match status" value="1"/>
</dbReference>
<accession>A0A369B4U0</accession>
<evidence type="ECO:0000256" key="1">
    <source>
        <dbReference type="ARBA" id="ARBA00001966"/>
    </source>
</evidence>
<dbReference type="SUPFAM" id="SSF54862">
    <property type="entry name" value="4Fe-4S ferredoxins"/>
    <property type="match status" value="1"/>
</dbReference>